<feature type="transmembrane region" description="Helical" evidence="1">
    <location>
        <begin position="37"/>
        <end position="57"/>
    </location>
</feature>
<evidence type="ECO:0000313" key="2">
    <source>
        <dbReference type="EMBL" id="SOD78396.1"/>
    </source>
</evidence>
<sequence>MVFYKPKAYFLTIIAYSRYVIINAMKNITQQQRTFGYYSVRSTCILLLLTILAWPGFAVPVAETQATFVDTTGLKETKPKSLTFTASTDQRFFFFNDTRSEDNRRVPVSVYGIRAGFLFPPSKQRDALKSGRSASFKAGAGFYFVNQRLDRPGLLPNTSESVTRHLRIATVYYERYLFRRRSFEVSMPIELGYGHSRYEINDEQTGKYEVARGVFLPLGVGVSAAYQFPTVRWLRPLHWFGLNFLTGYRFILKRDVPESQINYTGLYFSVGPSFFLENLTADIKRWRQKRKNKR</sequence>
<dbReference type="Proteomes" id="UP000219452">
    <property type="component" value="Unassembled WGS sequence"/>
</dbReference>
<evidence type="ECO:0000313" key="3">
    <source>
        <dbReference type="Proteomes" id="UP000219452"/>
    </source>
</evidence>
<protein>
    <submittedName>
        <fullName evidence="2">Uncharacterized protein</fullName>
    </submittedName>
</protein>
<dbReference type="EMBL" id="OCNH01000001">
    <property type="protein sequence ID" value="SOD78396.1"/>
    <property type="molecule type" value="Genomic_DNA"/>
</dbReference>
<evidence type="ECO:0000256" key="1">
    <source>
        <dbReference type="SAM" id="Phobius"/>
    </source>
</evidence>
<keyword evidence="1" id="KW-1133">Transmembrane helix</keyword>
<accession>A0A286F5L7</accession>
<keyword evidence="3" id="KW-1185">Reference proteome</keyword>
<keyword evidence="1" id="KW-0812">Transmembrane</keyword>
<reference evidence="3" key="1">
    <citation type="submission" date="2017-09" db="EMBL/GenBank/DDBJ databases">
        <authorList>
            <person name="Varghese N."/>
            <person name="Submissions S."/>
        </authorList>
    </citation>
    <scope>NUCLEOTIDE SEQUENCE [LARGE SCALE GENOMIC DNA]</scope>
    <source>
        <strain evidence="3">DSM 29961</strain>
    </source>
</reference>
<keyword evidence="1" id="KW-0472">Membrane</keyword>
<proteinExistence type="predicted"/>
<organism evidence="2 3">
    <name type="scientific">Spirosoma fluviale</name>
    <dbReference type="NCBI Taxonomy" id="1597977"/>
    <lineage>
        <taxon>Bacteria</taxon>
        <taxon>Pseudomonadati</taxon>
        <taxon>Bacteroidota</taxon>
        <taxon>Cytophagia</taxon>
        <taxon>Cytophagales</taxon>
        <taxon>Cytophagaceae</taxon>
        <taxon>Spirosoma</taxon>
    </lineage>
</organism>
<dbReference type="AlphaFoldDB" id="A0A286F5L7"/>
<gene>
    <name evidence="2" type="ORF">SAMN06269250_0441</name>
</gene>
<name>A0A286F5L7_9BACT</name>